<dbReference type="EMBL" id="MFKU01000006">
    <property type="protein sequence ID" value="OGG48888.1"/>
    <property type="molecule type" value="Genomic_DNA"/>
</dbReference>
<evidence type="ECO:0000313" key="2">
    <source>
        <dbReference type="Proteomes" id="UP000178815"/>
    </source>
</evidence>
<proteinExistence type="predicted"/>
<reference evidence="1 2" key="1">
    <citation type="journal article" date="2016" name="Nat. Commun.">
        <title>Thousands of microbial genomes shed light on interconnected biogeochemical processes in an aquifer system.</title>
        <authorList>
            <person name="Anantharaman K."/>
            <person name="Brown C.T."/>
            <person name="Hug L.A."/>
            <person name="Sharon I."/>
            <person name="Castelle C.J."/>
            <person name="Probst A.J."/>
            <person name="Thomas B.C."/>
            <person name="Singh A."/>
            <person name="Wilkins M.J."/>
            <person name="Karaoz U."/>
            <person name="Brodie E.L."/>
            <person name="Williams K.H."/>
            <person name="Hubbard S.S."/>
            <person name="Banfield J.F."/>
        </authorList>
    </citation>
    <scope>NUCLEOTIDE SEQUENCE [LARGE SCALE GENOMIC DNA]</scope>
</reference>
<gene>
    <name evidence="1" type="ORF">A2678_02335</name>
</gene>
<protein>
    <submittedName>
        <fullName evidence="1">Uncharacterized protein</fullName>
    </submittedName>
</protein>
<comment type="caution">
    <text evidence="1">The sequence shown here is derived from an EMBL/GenBank/DDBJ whole genome shotgun (WGS) entry which is preliminary data.</text>
</comment>
<sequence>MRTIGGEEKIELENILEQSFPISKVINTLKKSFDEVTVSDESDADATEASSRVFSVCRIA</sequence>
<dbReference type="STRING" id="1798481.A2678_02335"/>
<name>A0A1F6CID7_9BACT</name>
<evidence type="ECO:0000313" key="1">
    <source>
        <dbReference type="EMBL" id="OGG48888.1"/>
    </source>
</evidence>
<accession>A0A1F6CID7</accession>
<dbReference type="Proteomes" id="UP000178815">
    <property type="component" value="Unassembled WGS sequence"/>
</dbReference>
<dbReference type="AlphaFoldDB" id="A0A1F6CID7"/>
<organism evidence="1 2">
    <name type="scientific">Candidatus Kaiserbacteria bacterium RIFCSPHIGHO2_01_FULL_53_31</name>
    <dbReference type="NCBI Taxonomy" id="1798481"/>
    <lineage>
        <taxon>Bacteria</taxon>
        <taxon>Candidatus Kaiseribacteriota</taxon>
    </lineage>
</organism>